<protein>
    <submittedName>
        <fullName evidence="1">Uncharacterized protein</fullName>
    </submittedName>
</protein>
<dbReference type="STRING" id="56110.Oscil6304_0254"/>
<evidence type="ECO:0000313" key="1">
    <source>
        <dbReference type="EMBL" id="AFY80006.1"/>
    </source>
</evidence>
<dbReference type="InterPro" id="IPR054651">
    <property type="entry name" value="Npun_F0494-like"/>
</dbReference>
<accession>K9TCY9</accession>
<dbReference type="AlphaFoldDB" id="K9TCY9"/>
<dbReference type="Proteomes" id="UP000010367">
    <property type="component" value="Chromosome"/>
</dbReference>
<dbReference type="NCBIfam" id="NF045586">
    <property type="entry name" value="Npun_F0494_fam"/>
    <property type="match status" value="1"/>
</dbReference>
<dbReference type="PATRIC" id="fig|56110.3.peg.309"/>
<dbReference type="EMBL" id="CP003607">
    <property type="protein sequence ID" value="AFY80006.1"/>
    <property type="molecule type" value="Genomic_DNA"/>
</dbReference>
<name>K9TCY9_9CYAN</name>
<dbReference type="InParanoid" id="K9TCY9"/>
<dbReference type="eggNOG" id="ENOG5032U5E">
    <property type="taxonomic scope" value="Bacteria"/>
</dbReference>
<organism evidence="1 2">
    <name type="scientific">Oscillatoria acuminata PCC 6304</name>
    <dbReference type="NCBI Taxonomy" id="56110"/>
    <lineage>
        <taxon>Bacteria</taxon>
        <taxon>Bacillati</taxon>
        <taxon>Cyanobacteriota</taxon>
        <taxon>Cyanophyceae</taxon>
        <taxon>Oscillatoriophycideae</taxon>
        <taxon>Oscillatoriales</taxon>
        <taxon>Oscillatoriaceae</taxon>
        <taxon>Oscillatoria</taxon>
    </lineage>
</organism>
<keyword evidence="2" id="KW-1185">Reference proteome</keyword>
<dbReference type="HOGENOM" id="CLU_134859_0_0_3"/>
<evidence type="ECO:0000313" key="2">
    <source>
        <dbReference type="Proteomes" id="UP000010367"/>
    </source>
</evidence>
<dbReference type="KEGG" id="oac:Oscil6304_0254"/>
<gene>
    <name evidence="1" type="ORF">Oscil6304_0254</name>
</gene>
<proteinExistence type="predicted"/>
<sequence>MTAVQPQKKTHRIEYPQRTLKRAARGMKCLPFKLELFVTMRDRSVPLLAIVDSVGVENHYTRSPLTERSVENSLLWLIQLGVLRREVDGQGITDSFRLTPLGRQLVAGWEQSPGQIPTPSWGDRLYNFLNRWVRFPTV</sequence>
<dbReference type="RefSeq" id="WP_015146656.1">
    <property type="nucleotide sequence ID" value="NC_019693.1"/>
</dbReference>
<reference evidence="1 2" key="1">
    <citation type="submission" date="2012-06" db="EMBL/GenBank/DDBJ databases">
        <title>Finished chromosome of genome of Oscillatoria acuminata PCC 6304.</title>
        <authorList>
            <consortium name="US DOE Joint Genome Institute"/>
            <person name="Gugger M."/>
            <person name="Coursin T."/>
            <person name="Rippka R."/>
            <person name="Tandeau De Marsac N."/>
            <person name="Huntemann M."/>
            <person name="Wei C.-L."/>
            <person name="Han J."/>
            <person name="Detter J.C."/>
            <person name="Han C."/>
            <person name="Tapia R."/>
            <person name="Davenport K."/>
            <person name="Daligault H."/>
            <person name="Erkkila T."/>
            <person name="Gu W."/>
            <person name="Munk A.C.C."/>
            <person name="Teshima H."/>
            <person name="Xu Y."/>
            <person name="Chain P."/>
            <person name="Chen A."/>
            <person name="Krypides N."/>
            <person name="Mavromatis K."/>
            <person name="Markowitz V."/>
            <person name="Szeto E."/>
            <person name="Ivanova N."/>
            <person name="Mikhailova N."/>
            <person name="Ovchinnikova G."/>
            <person name="Pagani I."/>
            <person name="Pati A."/>
            <person name="Goodwin L."/>
            <person name="Peters L."/>
            <person name="Pitluck S."/>
            <person name="Woyke T."/>
            <person name="Kerfeld C."/>
        </authorList>
    </citation>
    <scope>NUCLEOTIDE SEQUENCE [LARGE SCALE GENOMIC DNA]</scope>
    <source>
        <strain evidence="1 2">PCC 6304</strain>
    </source>
</reference>
<dbReference type="OrthoDB" id="512175at2"/>